<gene>
    <name evidence="4" type="ORF">GCM10007304_47140</name>
</gene>
<feature type="signal peptide" evidence="2">
    <location>
        <begin position="1"/>
        <end position="28"/>
    </location>
</feature>
<keyword evidence="1" id="KW-1133">Transmembrane helix</keyword>
<proteinExistence type="predicted"/>
<dbReference type="PANTHER" id="PTHR14969">
    <property type="entry name" value="SPHINGOSINE-1-PHOSPHATE PHOSPHOHYDROLASE"/>
    <property type="match status" value="1"/>
</dbReference>
<dbReference type="SMART" id="SM00014">
    <property type="entry name" value="acidPPc"/>
    <property type="match status" value="1"/>
</dbReference>
<feature type="transmembrane region" description="Helical" evidence="1">
    <location>
        <begin position="185"/>
        <end position="205"/>
    </location>
</feature>
<reference evidence="4" key="1">
    <citation type="journal article" date="2014" name="Int. J. Syst. Evol. Microbiol.">
        <title>Complete genome sequence of Corynebacterium casei LMG S-19264T (=DSM 44701T), isolated from a smear-ripened cheese.</title>
        <authorList>
            <consortium name="US DOE Joint Genome Institute (JGI-PGF)"/>
            <person name="Walter F."/>
            <person name="Albersmeier A."/>
            <person name="Kalinowski J."/>
            <person name="Ruckert C."/>
        </authorList>
    </citation>
    <scope>NUCLEOTIDE SEQUENCE</scope>
    <source>
        <strain evidence="4">CCM 7905</strain>
    </source>
</reference>
<dbReference type="InterPro" id="IPR036938">
    <property type="entry name" value="PAP2/HPO_sf"/>
</dbReference>
<keyword evidence="1" id="KW-0812">Transmembrane</keyword>
<feature type="transmembrane region" description="Helical" evidence="1">
    <location>
        <begin position="129"/>
        <end position="149"/>
    </location>
</feature>
<dbReference type="Pfam" id="PF01569">
    <property type="entry name" value="PAP2"/>
    <property type="match status" value="1"/>
</dbReference>
<dbReference type="InterPro" id="IPR000326">
    <property type="entry name" value="PAP2/HPO"/>
</dbReference>
<dbReference type="AlphaFoldDB" id="A0A917G8A3"/>
<accession>A0A917G8A3</accession>
<dbReference type="Gene3D" id="1.20.144.10">
    <property type="entry name" value="Phosphatidic acid phosphatase type 2/haloperoxidase"/>
    <property type="match status" value="2"/>
</dbReference>
<feature type="domain" description="Phosphatidic acid phosphatase type 2/haloperoxidase" evidence="3">
    <location>
        <begin position="88"/>
        <end position="200"/>
    </location>
</feature>
<evidence type="ECO:0000256" key="2">
    <source>
        <dbReference type="SAM" id="SignalP"/>
    </source>
</evidence>
<evidence type="ECO:0000256" key="1">
    <source>
        <dbReference type="SAM" id="Phobius"/>
    </source>
</evidence>
<evidence type="ECO:0000313" key="4">
    <source>
        <dbReference type="EMBL" id="GGG27873.1"/>
    </source>
</evidence>
<reference evidence="4" key="2">
    <citation type="submission" date="2020-09" db="EMBL/GenBank/DDBJ databases">
        <authorList>
            <person name="Sun Q."/>
            <person name="Sedlacek I."/>
        </authorList>
    </citation>
    <scope>NUCLEOTIDE SEQUENCE</scope>
    <source>
        <strain evidence="4">CCM 7905</strain>
    </source>
</reference>
<comment type="caution">
    <text evidence="4">The sequence shown here is derived from an EMBL/GenBank/DDBJ whole genome shotgun (WGS) entry which is preliminary data.</text>
</comment>
<feature type="transmembrane region" description="Helical" evidence="1">
    <location>
        <begin position="161"/>
        <end position="179"/>
    </location>
</feature>
<protein>
    <recommendedName>
        <fullName evidence="3">Phosphatidic acid phosphatase type 2/haloperoxidase domain-containing protein</fullName>
    </recommendedName>
</protein>
<feature type="transmembrane region" description="Helical" evidence="1">
    <location>
        <begin position="88"/>
        <end position="109"/>
    </location>
</feature>
<keyword evidence="5" id="KW-1185">Reference proteome</keyword>
<evidence type="ECO:0000259" key="3">
    <source>
        <dbReference type="SMART" id="SM00014"/>
    </source>
</evidence>
<keyword evidence="2" id="KW-0732">Signal</keyword>
<dbReference type="PANTHER" id="PTHR14969:SF13">
    <property type="entry name" value="AT30094P"/>
    <property type="match status" value="1"/>
</dbReference>
<dbReference type="SUPFAM" id="SSF48317">
    <property type="entry name" value="Acid phosphatase/Vanadium-dependent haloperoxidase"/>
    <property type="match status" value="1"/>
</dbReference>
<name>A0A917G8A3_9NOCA</name>
<keyword evidence="1" id="KW-0472">Membrane</keyword>
<feature type="transmembrane region" description="Helical" evidence="1">
    <location>
        <begin position="63"/>
        <end position="81"/>
    </location>
</feature>
<dbReference type="Proteomes" id="UP000654257">
    <property type="component" value="Unassembled WGS sequence"/>
</dbReference>
<dbReference type="EMBL" id="BMCU01000006">
    <property type="protein sequence ID" value="GGG27873.1"/>
    <property type="molecule type" value="Genomic_DNA"/>
</dbReference>
<sequence length="226" mass="24236">MFPARPWIRPFAAALLAFAALLAAGTLASTTAVTEAGLRFHDRIALHRAGWATALAEFVTDCAQPVVGIVVAIGIAAWLTWRGRRVDAAWALAVMASTLVVSTIAKYSIREPRPPQRFWLIPPDTVWSFPSGHTAVAAAMIGLVVLLTARAHVIVRRLARTTSVLFALAVAASRLYLGVHFPLDVAASILAASTALLALWTMWSIPPVRHWVNVRLGPTPQAASPD</sequence>
<organism evidence="4 5">
    <name type="scientific">Rhodococcoides trifolii</name>
    <dbReference type="NCBI Taxonomy" id="908250"/>
    <lineage>
        <taxon>Bacteria</taxon>
        <taxon>Bacillati</taxon>
        <taxon>Actinomycetota</taxon>
        <taxon>Actinomycetes</taxon>
        <taxon>Mycobacteriales</taxon>
        <taxon>Nocardiaceae</taxon>
        <taxon>Rhodococcoides</taxon>
    </lineage>
</organism>
<feature type="chain" id="PRO_5039445451" description="Phosphatidic acid phosphatase type 2/haloperoxidase domain-containing protein" evidence="2">
    <location>
        <begin position="29"/>
        <end position="226"/>
    </location>
</feature>
<evidence type="ECO:0000313" key="5">
    <source>
        <dbReference type="Proteomes" id="UP000654257"/>
    </source>
</evidence>
<dbReference type="CDD" id="cd03392">
    <property type="entry name" value="PAP2_like_2"/>
    <property type="match status" value="1"/>
</dbReference>